<dbReference type="Pfam" id="PF22780">
    <property type="entry name" value="HI0933_like_1st"/>
    <property type="match status" value="1"/>
</dbReference>
<dbReference type="InterPro" id="IPR004792">
    <property type="entry name" value="BaiN-like"/>
</dbReference>
<dbReference type="InterPro" id="IPR022460">
    <property type="entry name" value="Flavoprotein_PP4765"/>
</dbReference>
<dbReference type="EMBL" id="CP016634">
    <property type="protein sequence ID" value="ANY90100.1"/>
    <property type="molecule type" value="Genomic_DNA"/>
</dbReference>
<organism evidence="6">
    <name type="scientific">Pseudomonas putida</name>
    <name type="common">Arthrobacter siderocapsulatus</name>
    <dbReference type="NCBI Taxonomy" id="303"/>
    <lineage>
        <taxon>Bacteria</taxon>
        <taxon>Pseudomonadati</taxon>
        <taxon>Pseudomonadota</taxon>
        <taxon>Gammaproteobacteria</taxon>
        <taxon>Pseudomonadales</taxon>
        <taxon>Pseudomonadaceae</taxon>
        <taxon>Pseudomonas</taxon>
    </lineage>
</organism>
<evidence type="ECO:0000259" key="5">
    <source>
        <dbReference type="Pfam" id="PF22780"/>
    </source>
</evidence>
<gene>
    <name evidence="6" type="ORF">IEC33019_4603</name>
</gene>
<feature type="domain" description="RsdA/BaiN/AoA(So)-like Rossmann fold-like" evidence="4">
    <location>
        <begin position="12"/>
        <end position="403"/>
    </location>
</feature>
<dbReference type="Gene3D" id="2.40.30.10">
    <property type="entry name" value="Translation factors"/>
    <property type="match status" value="1"/>
</dbReference>
<dbReference type="Pfam" id="PF03486">
    <property type="entry name" value="HI0933_like"/>
    <property type="match status" value="1"/>
</dbReference>
<dbReference type="NCBIfam" id="TIGR03862">
    <property type="entry name" value="flavo_PP4765"/>
    <property type="match status" value="1"/>
</dbReference>
<dbReference type="RefSeq" id="WP_070092283.1">
    <property type="nucleotide sequence ID" value="NZ_CP016634.1"/>
</dbReference>
<dbReference type="PRINTS" id="PR00419">
    <property type="entry name" value="ADXRDTASE"/>
</dbReference>
<proteinExistence type="predicted"/>
<name>A0A1B2FD08_PSEPU</name>
<dbReference type="SUPFAM" id="SSF51905">
    <property type="entry name" value="FAD/NAD(P)-binding domain"/>
    <property type="match status" value="1"/>
</dbReference>
<keyword evidence="3" id="KW-0274">FAD</keyword>
<sequence length="413" mass="44284">MSDQHPASPPLVAVIGGGPAGLMAAEALANAGLAVQVFDAMPSVGRKFLLAGVGGMNITHSESYPAFISRYAERQNEIDALLRDFDADALRQWIHGLGIETFVGTSGRVFPRDMKAAPLLRAWLKRLRERGVVIHTRHRWLGWNSDGTLRIAYPQGELQLRADAVVLALGGGSWARLGSDGTWQPVLAERGVDISTLQPSNCGFEVQGWSQLLKDKFAGTPLKNIALSVPGAAPRKGEFILTAQGVEGSLVYAWSAAVREAINRDGQATLLLDLLPDRPVDKIVQALAKPRGSRSMAKHLHGQLGLDGVKAALLRELTDQATFAAPEALARAIKALPIELVRPRPLDEAISSAGGVRFEALDEGLMLQRMPGVFCAGEMLDWEAPTGGYLLTACFASGLRAGKAAVEWLARRS</sequence>
<dbReference type="AlphaFoldDB" id="A0A1B2FD08"/>
<dbReference type="NCBIfam" id="TIGR00275">
    <property type="entry name" value="aminoacetone oxidase family FAD-binding enzyme"/>
    <property type="match status" value="1"/>
</dbReference>
<reference evidence="6" key="1">
    <citation type="submission" date="2016-07" db="EMBL/GenBank/DDBJ databases">
        <title>New class B carbapenemase carried by novel plasmid in Pseudomonas putida enviromental strain in eastern Amazonia.</title>
        <authorList>
            <person name="Souza C.O."/>
            <person name="Lima K.V."/>
            <person name="Brasiliense D.M."/>
            <person name="Perez-Chaparro P.J."/>
            <person name="Mamizuka E.M."/>
            <person name="Lima M.O."/>
            <person name="Lima L.N."/>
            <person name="McCulloch J.A."/>
        </authorList>
    </citation>
    <scope>NUCLEOTIDE SEQUENCE [LARGE SCALE GENOMIC DNA]</scope>
    <source>
        <strain evidence="6">IEC33019</strain>
    </source>
</reference>
<evidence type="ECO:0000259" key="4">
    <source>
        <dbReference type="Pfam" id="PF03486"/>
    </source>
</evidence>
<evidence type="ECO:0000313" key="6">
    <source>
        <dbReference type="EMBL" id="ANY90100.1"/>
    </source>
</evidence>
<dbReference type="PANTHER" id="PTHR42887">
    <property type="entry name" value="OS12G0638800 PROTEIN"/>
    <property type="match status" value="1"/>
</dbReference>
<feature type="domain" description="RsdA/BaiN/AoA(So)-like insert" evidence="5">
    <location>
        <begin position="198"/>
        <end position="351"/>
    </location>
</feature>
<accession>A0A1B2FD08</accession>
<comment type="cofactor">
    <cofactor evidence="1">
        <name>FAD</name>
        <dbReference type="ChEBI" id="CHEBI:57692"/>
    </cofactor>
</comment>
<evidence type="ECO:0000256" key="2">
    <source>
        <dbReference type="ARBA" id="ARBA00022630"/>
    </source>
</evidence>
<dbReference type="SUPFAM" id="SSF160996">
    <property type="entry name" value="HI0933 insert domain-like"/>
    <property type="match status" value="1"/>
</dbReference>
<protein>
    <submittedName>
        <fullName evidence="6">Dihydropyrimidine dehydrogenase subunit A</fullName>
    </submittedName>
</protein>
<dbReference type="Gene3D" id="3.50.50.60">
    <property type="entry name" value="FAD/NAD(P)-binding domain"/>
    <property type="match status" value="1"/>
</dbReference>
<dbReference type="Gene3D" id="1.10.8.260">
    <property type="entry name" value="HI0933 insert domain-like"/>
    <property type="match status" value="1"/>
</dbReference>
<dbReference type="PANTHER" id="PTHR42887:SF1">
    <property type="entry name" value="BLR3961 PROTEIN"/>
    <property type="match status" value="1"/>
</dbReference>
<dbReference type="InterPro" id="IPR023166">
    <property type="entry name" value="BaiN-like_dom_sf"/>
</dbReference>
<evidence type="ECO:0000256" key="1">
    <source>
        <dbReference type="ARBA" id="ARBA00001974"/>
    </source>
</evidence>
<keyword evidence="2" id="KW-0285">Flavoprotein</keyword>
<evidence type="ECO:0000256" key="3">
    <source>
        <dbReference type="ARBA" id="ARBA00022827"/>
    </source>
</evidence>
<dbReference type="InterPro" id="IPR057661">
    <property type="entry name" value="RsdA/BaiN/AoA(So)_Rossmann"/>
</dbReference>
<dbReference type="InterPro" id="IPR036188">
    <property type="entry name" value="FAD/NAD-bd_sf"/>
</dbReference>
<dbReference type="InterPro" id="IPR055178">
    <property type="entry name" value="RsdA/BaiN/AoA(So)-like_dom"/>
</dbReference>